<gene>
    <name evidence="2" type="ORF">UFOPK1908_01095</name>
    <name evidence="3" type="ORF">UFOPK2282_00998</name>
    <name evidence="4" type="ORF">UFOPK3576_01457</name>
</gene>
<protein>
    <submittedName>
        <fullName evidence="4">Unannotated protein</fullName>
    </submittedName>
</protein>
<evidence type="ECO:0000313" key="3">
    <source>
        <dbReference type="EMBL" id="CAB4669456.1"/>
    </source>
</evidence>
<feature type="transmembrane region" description="Helical" evidence="1">
    <location>
        <begin position="69"/>
        <end position="100"/>
    </location>
</feature>
<accession>A0A6J7HM07</accession>
<keyword evidence="1" id="KW-0812">Transmembrane</keyword>
<reference evidence="4" key="1">
    <citation type="submission" date="2020-05" db="EMBL/GenBank/DDBJ databases">
        <authorList>
            <person name="Chiriac C."/>
            <person name="Salcher M."/>
            <person name="Ghai R."/>
            <person name="Kavagutti S V."/>
        </authorList>
    </citation>
    <scope>NUCLEOTIDE SEQUENCE</scope>
</reference>
<sequence>MAFADMASRSGIFTLGLFLALTTFLSMMRTVIVPRPLKSSLTGLVMLAVYGASRGIAAMRRTYRGRDKVMAWTGPVMIMSILLAWLVGFLFAYAMLIYGISGMPFGQALRQSGSSLLTLGFAGGTGSEQTSIDFIAATTGPILIAMMIGYLPTIFQTYLDREVLVTMFSTTAGEPSWGPEYLARSSMAGTTSEIASYFRQWSEWAAKLRLTHLTYPTLIYIRGSRAHQHYVTSLLAAMDAAAMHVSVSDTEENSNAYRLLLQGSQTFEVLFLAAGPQKFTKRIPILSDYLTSKSVPSRPALDIPAWNNNRRSVHAAAAKDAARGITAAQARQLGFDQARVSTLTREQFDHALAMLKQAHVPIVRSDDDAWEMFSEIRKQYEYPAYGLAYKLDAVPAPWSGPRFKKTPVEYPTSVVEVRATITEPQQPTTEHQ</sequence>
<evidence type="ECO:0000256" key="1">
    <source>
        <dbReference type="SAM" id="Phobius"/>
    </source>
</evidence>
<keyword evidence="1" id="KW-0472">Membrane</keyword>
<proteinExistence type="predicted"/>
<evidence type="ECO:0000313" key="4">
    <source>
        <dbReference type="EMBL" id="CAB4916629.1"/>
    </source>
</evidence>
<dbReference type="EMBL" id="CAFBMO010000083">
    <property type="protein sequence ID" value="CAB4916629.1"/>
    <property type="molecule type" value="Genomic_DNA"/>
</dbReference>
<evidence type="ECO:0000313" key="2">
    <source>
        <dbReference type="EMBL" id="CAB4624656.1"/>
    </source>
</evidence>
<dbReference type="EMBL" id="CAEZVB010000055">
    <property type="protein sequence ID" value="CAB4624656.1"/>
    <property type="molecule type" value="Genomic_DNA"/>
</dbReference>
<dbReference type="AlphaFoldDB" id="A0A6J7HM07"/>
<keyword evidence="1" id="KW-1133">Transmembrane helix</keyword>
<name>A0A6J7HM07_9ZZZZ</name>
<organism evidence="4">
    <name type="scientific">freshwater metagenome</name>
    <dbReference type="NCBI Taxonomy" id="449393"/>
    <lineage>
        <taxon>unclassified sequences</taxon>
        <taxon>metagenomes</taxon>
        <taxon>ecological metagenomes</taxon>
    </lineage>
</organism>
<feature type="transmembrane region" description="Helical" evidence="1">
    <location>
        <begin position="39"/>
        <end position="57"/>
    </location>
</feature>
<feature type="transmembrane region" description="Helical" evidence="1">
    <location>
        <begin position="12"/>
        <end position="33"/>
    </location>
</feature>
<dbReference type="EMBL" id="CAEZWR010000115">
    <property type="protein sequence ID" value="CAB4669456.1"/>
    <property type="molecule type" value="Genomic_DNA"/>
</dbReference>